<dbReference type="AlphaFoldDB" id="A0AAV4MA91"/>
<feature type="region of interest" description="Disordered" evidence="1">
    <location>
        <begin position="1"/>
        <end position="51"/>
    </location>
</feature>
<feature type="compositionally biased region" description="Polar residues" evidence="1">
    <location>
        <begin position="31"/>
        <end position="45"/>
    </location>
</feature>
<sequence>MKEEEASDVNDGPQMALAPPSNETEEACSPYASQSPDPSQSTSISGDGVVNDGFVSDTEREIFVDSCFVDGRSQSRIHSGYPKVDSARDLSSSELCIVRQQHSGIAALRPRRLWFERRHWGSILPREAQDHSGVQFQEVGQAHLGGGRVSCATSPSKVVYSIGVFYSDTDLCGKSSDETETGDHASGDPTDKQIVVCSSDMTSNQQGIVGEGGMNPSSHDQQQNPRRSSSNSCRSTRRLTTHTQLTPDTFSPPPPDSPTPDNNALPDILNSHMPPPYSTLPPTSGGRRLPPPSHPPPPPPPSTACPHLTNNHPRRTSRGGAGRSGAFRGFNSRGDRARRGVVPGFTNNPPAASESDEPKHCCGVMVTQTVSIRWFIVMIAFVGLCCAIVGTVLGALKATGREHLTVSLLMIGEYLSCLLYF</sequence>
<feature type="transmembrane region" description="Helical" evidence="2">
    <location>
        <begin position="374"/>
        <end position="396"/>
    </location>
</feature>
<keyword evidence="2" id="KW-0812">Transmembrane</keyword>
<dbReference type="Proteomes" id="UP001054837">
    <property type="component" value="Unassembled WGS sequence"/>
</dbReference>
<protein>
    <submittedName>
        <fullName evidence="3">Uncharacterized protein</fullName>
    </submittedName>
</protein>
<organism evidence="3 4">
    <name type="scientific">Caerostris darwini</name>
    <dbReference type="NCBI Taxonomy" id="1538125"/>
    <lineage>
        <taxon>Eukaryota</taxon>
        <taxon>Metazoa</taxon>
        <taxon>Ecdysozoa</taxon>
        <taxon>Arthropoda</taxon>
        <taxon>Chelicerata</taxon>
        <taxon>Arachnida</taxon>
        <taxon>Araneae</taxon>
        <taxon>Araneomorphae</taxon>
        <taxon>Entelegynae</taxon>
        <taxon>Araneoidea</taxon>
        <taxon>Araneidae</taxon>
        <taxon>Caerostris</taxon>
    </lineage>
</organism>
<keyword evidence="4" id="KW-1185">Reference proteome</keyword>
<evidence type="ECO:0000313" key="4">
    <source>
        <dbReference type="Proteomes" id="UP001054837"/>
    </source>
</evidence>
<evidence type="ECO:0000256" key="1">
    <source>
        <dbReference type="SAM" id="MobiDB-lite"/>
    </source>
</evidence>
<reference evidence="3 4" key="1">
    <citation type="submission" date="2021-06" db="EMBL/GenBank/DDBJ databases">
        <title>Caerostris darwini draft genome.</title>
        <authorList>
            <person name="Kono N."/>
            <person name="Arakawa K."/>
        </authorList>
    </citation>
    <scope>NUCLEOTIDE SEQUENCE [LARGE SCALE GENOMIC DNA]</scope>
</reference>
<keyword evidence="2" id="KW-0472">Membrane</keyword>
<evidence type="ECO:0000256" key="2">
    <source>
        <dbReference type="SAM" id="Phobius"/>
    </source>
</evidence>
<accession>A0AAV4MA91</accession>
<feature type="compositionally biased region" description="Polar residues" evidence="1">
    <location>
        <begin position="215"/>
        <end position="225"/>
    </location>
</feature>
<evidence type="ECO:0000313" key="3">
    <source>
        <dbReference type="EMBL" id="GIX69160.1"/>
    </source>
</evidence>
<dbReference type="EMBL" id="BPLQ01000233">
    <property type="protein sequence ID" value="GIX69160.1"/>
    <property type="molecule type" value="Genomic_DNA"/>
</dbReference>
<proteinExistence type="predicted"/>
<gene>
    <name evidence="3" type="primary">AVEN_136935_1</name>
    <name evidence="3" type="ORF">CDAR_486281</name>
</gene>
<feature type="compositionally biased region" description="Pro residues" evidence="1">
    <location>
        <begin position="289"/>
        <end position="303"/>
    </location>
</feature>
<name>A0AAV4MA91_9ARAC</name>
<feature type="region of interest" description="Disordered" evidence="1">
    <location>
        <begin position="204"/>
        <end position="357"/>
    </location>
</feature>
<comment type="caution">
    <text evidence="3">The sequence shown here is derived from an EMBL/GenBank/DDBJ whole genome shotgun (WGS) entry which is preliminary data.</text>
</comment>
<keyword evidence="2" id="KW-1133">Transmembrane helix</keyword>